<dbReference type="AlphaFoldDB" id="A0A8J3ZHS9"/>
<keyword evidence="2" id="KW-1185">Reference proteome</keyword>
<protein>
    <submittedName>
        <fullName evidence="1">Uncharacterized protein</fullName>
    </submittedName>
</protein>
<organism evidence="1 2">
    <name type="scientific">Virgisporangium aurantiacum</name>
    <dbReference type="NCBI Taxonomy" id="175570"/>
    <lineage>
        <taxon>Bacteria</taxon>
        <taxon>Bacillati</taxon>
        <taxon>Actinomycetota</taxon>
        <taxon>Actinomycetes</taxon>
        <taxon>Micromonosporales</taxon>
        <taxon>Micromonosporaceae</taxon>
        <taxon>Virgisporangium</taxon>
    </lineage>
</organism>
<dbReference type="InterPro" id="IPR045772">
    <property type="entry name" value="DUF6225"/>
</dbReference>
<gene>
    <name evidence="1" type="ORF">Vau01_105790</name>
</gene>
<accession>A0A8J3ZHS9</accession>
<name>A0A8J3ZHS9_9ACTN</name>
<reference evidence="1" key="1">
    <citation type="submission" date="2021-01" db="EMBL/GenBank/DDBJ databases">
        <title>Whole genome shotgun sequence of Virgisporangium aurantiacum NBRC 16421.</title>
        <authorList>
            <person name="Komaki H."/>
            <person name="Tamura T."/>
        </authorList>
    </citation>
    <scope>NUCLEOTIDE SEQUENCE</scope>
    <source>
        <strain evidence="1">NBRC 16421</strain>
    </source>
</reference>
<dbReference type="RefSeq" id="WP_204009086.1">
    <property type="nucleotide sequence ID" value="NZ_BOPG01000087.1"/>
</dbReference>
<proteinExistence type="predicted"/>
<comment type="caution">
    <text evidence="1">The sequence shown here is derived from an EMBL/GenBank/DDBJ whole genome shotgun (WGS) entry which is preliminary data.</text>
</comment>
<evidence type="ECO:0000313" key="2">
    <source>
        <dbReference type="Proteomes" id="UP000612585"/>
    </source>
</evidence>
<evidence type="ECO:0000313" key="1">
    <source>
        <dbReference type="EMBL" id="GIJ63063.1"/>
    </source>
</evidence>
<sequence>MEIEYEHTVAAWTVGDLRQALRPAPADMPLFAVTAQTAGGDVEGETQVVTETRLSESGWKAEADKKRFTLLLDSASGTYNRRVPGPYGRATTGEPFIHEAEPLTVAAVLAAMEGLPDDMPVVVWPAEDPGSNDGDDQVDFDGAIGLDWSPPTRGEREGEWVTGNHFDLQLEYPSGKYLRWIDRED</sequence>
<dbReference type="EMBL" id="BOPG01000087">
    <property type="protein sequence ID" value="GIJ63063.1"/>
    <property type="molecule type" value="Genomic_DNA"/>
</dbReference>
<dbReference type="Proteomes" id="UP000612585">
    <property type="component" value="Unassembled WGS sequence"/>
</dbReference>
<dbReference type="Pfam" id="PF19735">
    <property type="entry name" value="DUF6225"/>
    <property type="match status" value="2"/>
</dbReference>